<name>A0A1D1Z1V4_9ARAE</name>
<feature type="region of interest" description="Disordered" evidence="1">
    <location>
        <begin position="1"/>
        <end position="20"/>
    </location>
</feature>
<keyword evidence="2" id="KW-0812">Transmembrane</keyword>
<feature type="region of interest" description="Disordered" evidence="1">
    <location>
        <begin position="62"/>
        <end position="129"/>
    </location>
</feature>
<feature type="transmembrane region" description="Helical" evidence="2">
    <location>
        <begin position="457"/>
        <end position="478"/>
    </location>
</feature>
<evidence type="ECO:0000313" key="3">
    <source>
        <dbReference type="EMBL" id="JAT60816.1"/>
    </source>
</evidence>
<dbReference type="PANTHER" id="PTHR14241:SF32">
    <property type="entry name" value="VWFA DOMAIN-CONTAINING PROTEIN-RELATED"/>
    <property type="match status" value="1"/>
</dbReference>
<evidence type="ECO:0000256" key="2">
    <source>
        <dbReference type="SAM" id="Phobius"/>
    </source>
</evidence>
<dbReference type="CDD" id="cd00882">
    <property type="entry name" value="Ras_like_GTPase"/>
    <property type="match status" value="1"/>
</dbReference>
<organism evidence="3">
    <name type="scientific">Anthurium amnicola</name>
    <dbReference type="NCBI Taxonomy" id="1678845"/>
    <lineage>
        <taxon>Eukaryota</taxon>
        <taxon>Viridiplantae</taxon>
        <taxon>Streptophyta</taxon>
        <taxon>Embryophyta</taxon>
        <taxon>Tracheophyta</taxon>
        <taxon>Spermatophyta</taxon>
        <taxon>Magnoliopsida</taxon>
        <taxon>Liliopsida</taxon>
        <taxon>Araceae</taxon>
        <taxon>Pothoideae</taxon>
        <taxon>Potheae</taxon>
        <taxon>Anthurium</taxon>
    </lineage>
</organism>
<keyword evidence="2" id="KW-0472">Membrane</keyword>
<sequence length="482" mass="53488">MGGQGGSHHHSYPRLSSPGGEVPAELELLARASPHAFPSSSSCCCSCHWRCPSFCSPSSELESEVHTTGSGGVDADDGVDGAPTRERGGVIGGEARFCDAGDDGTPSRARDALPLQGEPSISADAASRNASAYTEEEISRWRQRRTYLDLLRSYRDGGSSGRLALIEEAKDAIRRYTPGKWIERVGGTTPSKYRVPSTTTLLLVGPRGSGKSALVNRISRFLEDDTFLPDRAQVSHNLYTTEGTYFLKEYMIPRDSTSFCVYDTRGLSEVASENLDILKRWMSEGVRHEEMVLRDSDLRTVKSKIKAMAHDMLCSHFVRRRVNFVIFVVNGISVLKAINSLRTNYTDMLLETFNYPFMSFKDNKPVVVVTHGDLLSFQERALVCTHLGELLGVPANKQIFDVPDLNCPTAKLAMVDLLRYSLEQSDRNLPLASQYVLEVTKLQKWMVEPFQDFETCILILDLVIIIVCACMFLTTSFGKLVN</sequence>
<dbReference type="InterPro" id="IPR027417">
    <property type="entry name" value="P-loop_NTPase"/>
</dbReference>
<proteinExistence type="predicted"/>
<evidence type="ECO:0000256" key="1">
    <source>
        <dbReference type="SAM" id="MobiDB-lite"/>
    </source>
</evidence>
<accession>A0A1D1Z1V4</accession>
<protein>
    <submittedName>
        <fullName evidence="3">Urease accessory protein UreG</fullName>
    </submittedName>
</protein>
<dbReference type="Gene3D" id="3.40.50.300">
    <property type="entry name" value="P-loop containing nucleotide triphosphate hydrolases"/>
    <property type="match status" value="1"/>
</dbReference>
<reference evidence="3" key="1">
    <citation type="submission" date="2015-07" db="EMBL/GenBank/DDBJ databases">
        <title>Transcriptome Assembly of Anthurium amnicola.</title>
        <authorList>
            <person name="Suzuki J."/>
        </authorList>
    </citation>
    <scope>NUCLEOTIDE SEQUENCE</scope>
</reference>
<keyword evidence="2" id="KW-1133">Transmembrane helix</keyword>
<gene>
    <name evidence="3" type="primary">ureG_5</name>
    <name evidence="3" type="ORF">g.118302</name>
</gene>
<dbReference type="AlphaFoldDB" id="A0A1D1Z1V4"/>
<dbReference type="PANTHER" id="PTHR14241">
    <property type="entry name" value="INTERFERON-INDUCED PROTEIN 44"/>
    <property type="match status" value="1"/>
</dbReference>
<dbReference type="SUPFAM" id="SSF52540">
    <property type="entry name" value="P-loop containing nucleoside triphosphate hydrolases"/>
    <property type="match status" value="1"/>
</dbReference>
<dbReference type="EMBL" id="GDJX01007120">
    <property type="protein sequence ID" value="JAT60816.1"/>
    <property type="molecule type" value="Transcribed_RNA"/>
</dbReference>